<dbReference type="InterPro" id="IPR016039">
    <property type="entry name" value="Thiolase-like"/>
</dbReference>
<dbReference type="PANTHER" id="PTHR34069">
    <property type="entry name" value="3-OXOACYL-[ACYL-CARRIER-PROTEIN] SYNTHASE 3"/>
    <property type="match status" value="1"/>
</dbReference>
<feature type="domain" description="Beta-ketoacyl-[acyl-carrier-protein] synthase III C-terminal" evidence="3">
    <location>
        <begin position="248"/>
        <end position="338"/>
    </location>
</feature>
<dbReference type="Proteomes" id="UP000034416">
    <property type="component" value="Unassembled WGS sequence"/>
</dbReference>
<feature type="domain" description="Beta-ketoacyl-[acyl-carrier-protein] synthase III N-terminal" evidence="4">
    <location>
        <begin position="118"/>
        <end position="196"/>
    </location>
</feature>
<evidence type="ECO:0000313" key="5">
    <source>
        <dbReference type="EMBL" id="KKC01149.1"/>
    </source>
</evidence>
<dbReference type="GO" id="GO:0006633">
    <property type="term" value="P:fatty acid biosynthetic process"/>
    <property type="evidence" value="ECO:0007669"/>
    <property type="project" value="InterPro"/>
</dbReference>
<reference evidence="5" key="2">
    <citation type="submission" date="2015-04" db="EMBL/GenBank/DDBJ databases">
        <title>Genome sequence of Mycobacterium arupense strain GUC1.</title>
        <authorList>
            <person name="Greninger A.L."/>
            <person name="Cunningham G."/>
            <person name="Chiu C.Y."/>
            <person name="Miller S."/>
        </authorList>
    </citation>
    <scope>NUCLEOTIDE SEQUENCE</scope>
    <source>
        <strain evidence="5">GUC1</strain>
    </source>
</reference>
<dbReference type="SUPFAM" id="SSF53901">
    <property type="entry name" value="Thiolase-like"/>
    <property type="match status" value="1"/>
</dbReference>
<reference evidence="6 8" key="3">
    <citation type="submission" date="2016-12" db="EMBL/GenBank/DDBJ databases">
        <title>The new phylogeny of genus Mycobacterium.</title>
        <authorList>
            <person name="Tortoli E."/>
            <person name="Trovato A."/>
            <person name="Cirillo D.M."/>
        </authorList>
    </citation>
    <scope>NUCLEOTIDE SEQUENCE [LARGE SCALE GENOMIC DNA]</scope>
    <source>
        <strain evidence="6 8">DSM 44942</strain>
    </source>
</reference>
<keyword evidence="8" id="KW-1185">Reference proteome</keyword>
<comment type="caution">
    <text evidence="5">The sequence shown here is derived from an EMBL/GenBank/DDBJ whole genome shotgun (WGS) entry which is preliminary data.</text>
</comment>
<evidence type="ECO:0000313" key="7">
    <source>
        <dbReference type="Proteomes" id="UP000034416"/>
    </source>
</evidence>
<evidence type="ECO:0000313" key="8">
    <source>
        <dbReference type="Proteomes" id="UP000192327"/>
    </source>
</evidence>
<keyword evidence="1" id="KW-0808">Transferase</keyword>
<evidence type="ECO:0000259" key="3">
    <source>
        <dbReference type="Pfam" id="PF08541"/>
    </source>
</evidence>
<protein>
    <submittedName>
        <fullName evidence="5">3-oxoacyl-ACP synthase</fullName>
    </submittedName>
</protein>
<dbReference type="Gene3D" id="3.40.47.10">
    <property type="match status" value="1"/>
</dbReference>
<evidence type="ECO:0000256" key="2">
    <source>
        <dbReference type="ARBA" id="ARBA00023315"/>
    </source>
</evidence>
<name>A0A0F5N255_9MYCO</name>
<organism evidence="5 7">
    <name type="scientific">Mycolicibacter arupensis</name>
    <dbReference type="NCBI Taxonomy" id="342002"/>
    <lineage>
        <taxon>Bacteria</taxon>
        <taxon>Bacillati</taxon>
        <taxon>Actinomycetota</taxon>
        <taxon>Actinomycetes</taxon>
        <taxon>Mycobacteriales</taxon>
        <taxon>Mycobacteriaceae</taxon>
        <taxon>Mycolicibacter</taxon>
    </lineage>
</organism>
<dbReference type="EMBL" id="LASW01000003">
    <property type="protein sequence ID" value="KKC01149.1"/>
    <property type="molecule type" value="Genomic_DNA"/>
</dbReference>
<dbReference type="Pfam" id="PF08545">
    <property type="entry name" value="ACP_syn_III"/>
    <property type="match status" value="1"/>
</dbReference>
<dbReference type="InterPro" id="IPR013751">
    <property type="entry name" value="ACP_syn_III_N"/>
</dbReference>
<sequence>MSQPNQPAVSLIDVSSYLPGEPVPADYYTQFAESDALRDNLMFRAPRFRHHVAADESAVDMIERAAQGIIERHGKDALESVDILITHTQLPDIPFCGSGGGIAHRLGMRPTTVLDLHNGGCAAFVLGINIARQLLAAGAGRSALIAITQNAAGQVFDQPAVRSKSQASVPGDGAAVGLLTLSDQSPIIDVECRTYGQYAGDMTYTVDPPRKWWEPGSGAGYIGFTEDKITKVLARGNRQVPEVALAVCHRNHLAASDIGLLVTNQPNRVFLRNWREALELPESRHVDTFDECGNLFGAGIPINLDRAISENRVQPGEVVMMAGFAHAGDFAGAAAVRWGGRPQ</sequence>
<evidence type="ECO:0000256" key="1">
    <source>
        <dbReference type="ARBA" id="ARBA00022679"/>
    </source>
</evidence>
<dbReference type="GO" id="GO:0044550">
    <property type="term" value="P:secondary metabolite biosynthetic process"/>
    <property type="evidence" value="ECO:0007669"/>
    <property type="project" value="TreeGrafter"/>
</dbReference>
<dbReference type="RefSeq" id="WP_046187822.1">
    <property type="nucleotide sequence ID" value="NZ_JACKUJ010000044.1"/>
</dbReference>
<evidence type="ECO:0000313" key="6">
    <source>
        <dbReference type="EMBL" id="ORA00723.1"/>
    </source>
</evidence>
<dbReference type="EMBL" id="MVHH01000003">
    <property type="protein sequence ID" value="ORA00723.1"/>
    <property type="molecule type" value="Genomic_DNA"/>
</dbReference>
<dbReference type="PANTHER" id="PTHR34069:SF2">
    <property type="entry name" value="BETA-KETOACYL-[ACYL-CARRIER-PROTEIN] SYNTHASE III"/>
    <property type="match status" value="1"/>
</dbReference>
<dbReference type="GO" id="GO:0004315">
    <property type="term" value="F:3-oxoacyl-[acyl-carrier-protein] synthase activity"/>
    <property type="evidence" value="ECO:0007669"/>
    <property type="project" value="InterPro"/>
</dbReference>
<dbReference type="Proteomes" id="UP000192327">
    <property type="component" value="Unassembled WGS sequence"/>
</dbReference>
<dbReference type="OrthoDB" id="4758553at2"/>
<gene>
    <name evidence="6" type="ORF">BST15_02865</name>
    <name evidence="5" type="ORF">WR43_01340</name>
</gene>
<dbReference type="Pfam" id="PF08541">
    <property type="entry name" value="ACP_syn_III_C"/>
    <property type="match status" value="1"/>
</dbReference>
<proteinExistence type="predicted"/>
<dbReference type="AlphaFoldDB" id="A0A0F5N255"/>
<evidence type="ECO:0000259" key="4">
    <source>
        <dbReference type="Pfam" id="PF08545"/>
    </source>
</evidence>
<reference evidence="7" key="1">
    <citation type="submission" date="2015-04" db="EMBL/GenBank/DDBJ databases">
        <title>Genome sequence of Mycobacterium arupense GUC1.</title>
        <authorList>
            <person name="Greninger A.L."/>
            <person name="Cunningham G."/>
            <person name="Chiu C.Y."/>
            <person name="Miller S."/>
        </authorList>
    </citation>
    <scope>NUCLEOTIDE SEQUENCE [LARGE SCALE GENOMIC DNA]</scope>
    <source>
        <strain evidence="7">GUC1</strain>
    </source>
</reference>
<accession>A0A0F5N255</accession>
<keyword evidence="2" id="KW-0012">Acyltransferase</keyword>
<dbReference type="PATRIC" id="fig|342002.3.peg.503"/>
<dbReference type="STRING" id="342002.BST15_02865"/>
<dbReference type="InterPro" id="IPR013747">
    <property type="entry name" value="ACP_syn_III_C"/>
</dbReference>